<feature type="compositionally biased region" description="Low complexity" evidence="1">
    <location>
        <begin position="34"/>
        <end position="44"/>
    </location>
</feature>
<dbReference type="KEGG" id="mtim:DIR46_00780"/>
<feature type="region of interest" description="Disordered" evidence="1">
    <location>
        <begin position="25"/>
        <end position="63"/>
    </location>
</feature>
<protein>
    <submittedName>
        <fullName evidence="2">Uncharacterized protein</fullName>
    </submittedName>
</protein>
<keyword evidence="3" id="KW-1185">Reference proteome</keyword>
<gene>
    <name evidence="2" type="ORF">DIR46_00780</name>
</gene>
<proteinExistence type="predicted"/>
<dbReference type="EMBL" id="CP029343">
    <property type="protein sequence ID" value="AWL03133.1"/>
    <property type="molecule type" value="Genomic_DNA"/>
</dbReference>
<reference evidence="2 3" key="1">
    <citation type="submission" date="2018-05" db="EMBL/GenBank/DDBJ databases">
        <title>Complete genome sequence of Massilia oculi sp. nov. CCUG 43427T (=DSM 26321T), the type strain of M. oculi, and comparison with genome sequences of other Massilia strains.</title>
        <authorList>
            <person name="Zhu B."/>
        </authorList>
    </citation>
    <scope>NUCLEOTIDE SEQUENCE [LARGE SCALE GENOMIC DNA]</scope>
    <source>
        <strain evidence="2 3">CCUG 43427</strain>
    </source>
</reference>
<dbReference type="AlphaFoldDB" id="A0A2S2DCM8"/>
<evidence type="ECO:0000313" key="3">
    <source>
        <dbReference type="Proteomes" id="UP000245820"/>
    </source>
</evidence>
<evidence type="ECO:0000256" key="1">
    <source>
        <dbReference type="SAM" id="MobiDB-lite"/>
    </source>
</evidence>
<accession>A0A2S2DCM8</accession>
<name>A0A2S2DCM8_9BURK</name>
<organism evidence="2 3">
    <name type="scientific">Massilia oculi</name>
    <dbReference type="NCBI Taxonomy" id="945844"/>
    <lineage>
        <taxon>Bacteria</taxon>
        <taxon>Pseudomonadati</taxon>
        <taxon>Pseudomonadota</taxon>
        <taxon>Betaproteobacteria</taxon>
        <taxon>Burkholderiales</taxon>
        <taxon>Oxalobacteraceae</taxon>
        <taxon>Telluria group</taxon>
        <taxon>Massilia</taxon>
    </lineage>
</organism>
<evidence type="ECO:0000313" key="2">
    <source>
        <dbReference type="EMBL" id="AWL03133.1"/>
    </source>
</evidence>
<dbReference type="Proteomes" id="UP000245820">
    <property type="component" value="Chromosome"/>
</dbReference>
<sequence length="63" mass="6797">MKGSTLLRLGEQGWGLGATRLLDVEERKAREPDAAQQAADGQPPARRRASSRRKGENGGTSLH</sequence>